<gene>
    <name evidence="5" type="ORF">DNTS_005372</name>
</gene>
<dbReference type="PANTHER" id="PTHR24173:SF29">
    <property type="entry name" value="PHOTORECEPTOR ANKYRIN REPEAT PROTEIN"/>
    <property type="match status" value="1"/>
</dbReference>
<sequence>MAEVKVIVLEDPHLGSGPDEDASELSVSETDSDSGSVLSDDSVLPNYEREDAIGGPINTLYQACANNNAAALRRVLERGVTKDEVMELDINGRNGLMLAVARGFVDIVYGLNQCPDLDINHQDNEGNTAIMIAAQAGFVTILTYIINYYPGLDMELRDSRGFTALLKAVMQGSNDCVASLLMAGADINVVDAARGKDIREWALKTGRFETLHRLRRLNSRPKAEQFYEKYVPEWPDLRGLVAKATSSKSTGQKVAHRLKSTFAFSFPHDPQDNGIMDHMVRMTTSIHSPLVVTGCRPLCPLSPPEVGKRRMAVPELMEMHSGKKLEEHAIRHSNGAIIVASTSGSSVSLASCCSDSDRRGSMLSMASNGVRKFVPRSLARRNSVFPAGCVPQIKVTKSGEKTPKKEKKNKRTKGYLEPPVWKYKEAKEERKKEKKKAEEDKKELDKGKKKKSKK</sequence>
<dbReference type="STRING" id="623744.A0A553NM21"/>
<dbReference type="AlphaFoldDB" id="A0A553NM21"/>
<evidence type="ECO:0000313" key="5">
    <source>
        <dbReference type="EMBL" id="TRY66481.1"/>
    </source>
</evidence>
<dbReference type="Pfam" id="PF12796">
    <property type="entry name" value="Ank_2"/>
    <property type="match status" value="1"/>
</dbReference>
<name>A0A553NM21_9TELE</name>
<dbReference type="Gene3D" id="1.25.40.20">
    <property type="entry name" value="Ankyrin repeat-containing domain"/>
    <property type="match status" value="1"/>
</dbReference>
<feature type="compositionally biased region" description="Basic residues" evidence="4">
    <location>
        <begin position="404"/>
        <end position="413"/>
    </location>
</feature>
<dbReference type="Proteomes" id="UP000316079">
    <property type="component" value="Unassembled WGS sequence"/>
</dbReference>
<dbReference type="SUPFAM" id="SSF48403">
    <property type="entry name" value="Ankyrin repeat"/>
    <property type="match status" value="1"/>
</dbReference>
<dbReference type="SMART" id="SM00248">
    <property type="entry name" value="ANK"/>
    <property type="match status" value="4"/>
</dbReference>
<proteinExistence type="predicted"/>
<keyword evidence="2 3" id="KW-0040">ANK repeat</keyword>
<feature type="region of interest" description="Disordered" evidence="4">
    <location>
        <begin position="10"/>
        <end position="42"/>
    </location>
</feature>
<dbReference type="OrthoDB" id="10057496at2759"/>
<evidence type="ECO:0000256" key="2">
    <source>
        <dbReference type="ARBA" id="ARBA00023043"/>
    </source>
</evidence>
<comment type="caution">
    <text evidence="5">The sequence shown here is derived from an EMBL/GenBank/DDBJ whole genome shotgun (WGS) entry which is preliminary data.</text>
</comment>
<evidence type="ECO:0000256" key="1">
    <source>
        <dbReference type="ARBA" id="ARBA00022737"/>
    </source>
</evidence>
<keyword evidence="1" id="KW-0677">Repeat</keyword>
<evidence type="ECO:0000313" key="6">
    <source>
        <dbReference type="Proteomes" id="UP000316079"/>
    </source>
</evidence>
<organism evidence="5 6">
    <name type="scientific">Danionella cerebrum</name>
    <dbReference type="NCBI Taxonomy" id="2873325"/>
    <lineage>
        <taxon>Eukaryota</taxon>
        <taxon>Metazoa</taxon>
        <taxon>Chordata</taxon>
        <taxon>Craniata</taxon>
        <taxon>Vertebrata</taxon>
        <taxon>Euteleostomi</taxon>
        <taxon>Actinopterygii</taxon>
        <taxon>Neopterygii</taxon>
        <taxon>Teleostei</taxon>
        <taxon>Ostariophysi</taxon>
        <taxon>Cypriniformes</taxon>
        <taxon>Danionidae</taxon>
        <taxon>Danioninae</taxon>
        <taxon>Danionella</taxon>
    </lineage>
</organism>
<accession>A0A553NM21</accession>
<dbReference type="InterPro" id="IPR036770">
    <property type="entry name" value="Ankyrin_rpt-contain_sf"/>
</dbReference>
<evidence type="ECO:0000256" key="4">
    <source>
        <dbReference type="SAM" id="MobiDB-lite"/>
    </source>
</evidence>
<dbReference type="PROSITE" id="PS50297">
    <property type="entry name" value="ANK_REP_REGION"/>
    <property type="match status" value="1"/>
</dbReference>
<protein>
    <submittedName>
        <fullName evidence="5">Uncharacterized protein</fullName>
    </submittedName>
</protein>
<dbReference type="PANTHER" id="PTHR24173">
    <property type="entry name" value="ANKYRIN REPEAT CONTAINING"/>
    <property type="match status" value="1"/>
</dbReference>
<feature type="repeat" description="ANK" evidence="3">
    <location>
        <begin position="160"/>
        <end position="192"/>
    </location>
</feature>
<dbReference type="PROSITE" id="PS50088">
    <property type="entry name" value="ANK_REPEAT"/>
    <property type="match status" value="1"/>
</dbReference>
<feature type="compositionally biased region" description="Low complexity" evidence="4">
    <location>
        <begin position="33"/>
        <end position="42"/>
    </location>
</feature>
<dbReference type="EMBL" id="SRMA01026842">
    <property type="protein sequence ID" value="TRY66481.1"/>
    <property type="molecule type" value="Genomic_DNA"/>
</dbReference>
<keyword evidence="6" id="KW-1185">Reference proteome</keyword>
<reference evidence="5 6" key="1">
    <citation type="journal article" date="2019" name="Sci. Data">
        <title>Hybrid genome assembly and annotation of Danionella translucida.</title>
        <authorList>
            <person name="Kadobianskyi M."/>
            <person name="Schulze L."/>
            <person name="Schuelke M."/>
            <person name="Judkewitz B."/>
        </authorList>
    </citation>
    <scope>NUCLEOTIDE SEQUENCE [LARGE SCALE GENOMIC DNA]</scope>
    <source>
        <strain evidence="5 6">Bolton</strain>
    </source>
</reference>
<dbReference type="InterPro" id="IPR002110">
    <property type="entry name" value="Ankyrin_rpt"/>
</dbReference>
<feature type="region of interest" description="Disordered" evidence="4">
    <location>
        <begin position="396"/>
        <end position="454"/>
    </location>
</feature>
<feature type="compositionally biased region" description="Basic and acidic residues" evidence="4">
    <location>
        <begin position="422"/>
        <end position="446"/>
    </location>
</feature>
<evidence type="ECO:0000256" key="3">
    <source>
        <dbReference type="PROSITE-ProRule" id="PRU00023"/>
    </source>
</evidence>